<name>L1JTN6_GUITC</name>
<keyword evidence="6" id="KW-1185">Reference proteome</keyword>
<dbReference type="PaxDb" id="55529-EKX51443"/>
<gene>
    <name evidence="4" type="ORF">GUITHDRAFT_161523</name>
</gene>
<evidence type="ECO:0000313" key="5">
    <source>
        <dbReference type="EnsemblProtists" id="EKX51443"/>
    </source>
</evidence>
<accession>L1JTN6</accession>
<dbReference type="AlphaFoldDB" id="L1JTN6"/>
<dbReference type="EMBL" id="JH992975">
    <property type="protein sequence ID" value="EKX51443.1"/>
    <property type="molecule type" value="Genomic_DNA"/>
</dbReference>
<dbReference type="Pfam" id="PF01476">
    <property type="entry name" value="LysM"/>
    <property type="match status" value="1"/>
</dbReference>
<evidence type="ECO:0000256" key="1">
    <source>
        <dbReference type="SAM" id="SignalP"/>
    </source>
</evidence>
<evidence type="ECO:0000259" key="2">
    <source>
        <dbReference type="Pfam" id="PF01476"/>
    </source>
</evidence>
<dbReference type="GeneID" id="17308077"/>
<feature type="domain" description="LysM" evidence="2">
    <location>
        <begin position="858"/>
        <end position="900"/>
    </location>
</feature>
<dbReference type="SUPFAM" id="SSF49899">
    <property type="entry name" value="Concanavalin A-like lectins/glucanases"/>
    <property type="match status" value="1"/>
</dbReference>
<dbReference type="InterPro" id="IPR056844">
    <property type="entry name" value="SibA-E_N"/>
</dbReference>
<dbReference type="EnsemblProtists" id="EKX51443">
    <property type="protein sequence ID" value="EKX51443"/>
    <property type="gene ID" value="GUITHDRAFT_161523"/>
</dbReference>
<dbReference type="Gene3D" id="2.60.120.200">
    <property type="match status" value="1"/>
</dbReference>
<dbReference type="Pfam" id="PF24907">
    <property type="entry name" value="SIBA-E_N"/>
    <property type="match status" value="1"/>
</dbReference>
<keyword evidence="1" id="KW-0732">Signal</keyword>
<dbReference type="OrthoDB" id="10654909at2759"/>
<dbReference type="KEGG" id="gtt:GUITHDRAFT_161523"/>
<dbReference type="InterPro" id="IPR013320">
    <property type="entry name" value="ConA-like_dom_sf"/>
</dbReference>
<protein>
    <submittedName>
        <fullName evidence="4 5">Uncharacterized protein</fullName>
    </submittedName>
</protein>
<proteinExistence type="predicted"/>
<sequence>MATMAKLLLLAALAAMMANYVSSFECRSMVPTSGDPLKGSFLYGHIYWTRTAANSVDFVIIIAVKRSISVAAYQSAAVGDAVYLQGKEPPEFLFGDSTVAQNLKMVVTDVSLSEDWLQGEVRLSHSYATPTNGGKPWNAQLLGCCRTGAVKNNANLAYALKTEVNLIQVWRSVKAVTLPYVTVVCDFSTPQPSNCTSFSLPVASGENGEWQVTPPYNVGNAAAFEASQHSKLSVTAISADGAVCDSQQSSGKACLIDLLTAQLPNSAITVEGWVMITQESGGYVFSSSNSSTGRATMFVHINSTHVKVGHESLTDTTSYTSTFVIGRNVTMQWVHITVVRVHKPCSGSTLSCCTSSTNTVEYEVYVNGVTVFTVDNSRTSKLMCVPSCGGGSCGSIVLDLQFGYCPCSAAAAGGQSGLYLSGQLDEWRVWNGFRTQVQIQEFMKISLTLDREGFLGNPTSIQINQYNYISNAALMLLYSMDYTCPASAAGMQCTVSQMYPVYPTGNQPWTLATATAVVTVNTDDTGAMMWETAIDAMGIMSMSSSRVHVNPVKGPGFYQASMMLSFSNGTGRAPLDFLIQVVNATYNSTLNAYKLGASTDYAGNSYIPALYVAARLMPWDGNFIYWPNMTQLKDVTSFSYPSSIQIVAGYSFVMEFYGADIVGPGEQSTVSFANSTSIQGLQLNLINQGNSSILEASWTPCRKDIGSHVICVSAVDCEGPNVAAIPSPMQCVKIEVVASPPPQFYSLPQDSYTLTMGKLFQFEVTAFEHNMLASLSIMGNNLPRYAVLSPKVVNNVTTSQNLVTSTSQFSWVPSHDMGAFSDLICFSAVDHGMGCSLEQPQRNVATLCVTLTVRRCVYTVRRGQQLQEIATIFTNNWMNLWSLNSQIRHPDFLPDEGEVINVGHLYRALKQDTIGTVAKRMGMTRDQVALLNWDLRTKVNLSIDFVLMPNQEVCVIPDSCKGMTSTVYNSLTFADPKSFAEQLMGV</sequence>
<organism evidence="4">
    <name type="scientific">Guillardia theta (strain CCMP2712)</name>
    <name type="common">Cryptophyte</name>
    <dbReference type="NCBI Taxonomy" id="905079"/>
    <lineage>
        <taxon>Eukaryota</taxon>
        <taxon>Cryptophyceae</taxon>
        <taxon>Pyrenomonadales</taxon>
        <taxon>Geminigeraceae</taxon>
        <taxon>Guillardia</taxon>
    </lineage>
</organism>
<evidence type="ECO:0000259" key="3">
    <source>
        <dbReference type="Pfam" id="PF24907"/>
    </source>
</evidence>
<evidence type="ECO:0000313" key="4">
    <source>
        <dbReference type="EMBL" id="EKX51443.1"/>
    </source>
</evidence>
<reference evidence="5" key="3">
    <citation type="submission" date="2016-03" db="UniProtKB">
        <authorList>
            <consortium name="EnsemblProtists"/>
        </authorList>
    </citation>
    <scope>IDENTIFICATION</scope>
</reference>
<dbReference type="InterPro" id="IPR018392">
    <property type="entry name" value="LysM"/>
</dbReference>
<dbReference type="Proteomes" id="UP000011087">
    <property type="component" value="Unassembled WGS sequence"/>
</dbReference>
<feature type="domain" description="Integrin beta-like protein A-E N-terminal" evidence="3">
    <location>
        <begin position="43"/>
        <end position="165"/>
    </location>
</feature>
<reference evidence="4 6" key="1">
    <citation type="journal article" date="2012" name="Nature">
        <title>Algal genomes reveal evolutionary mosaicism and the fate of nucleomorphs.</title>
        <authorList>
            <consortium name="DOE Joint Genome Institute"/>
            <person name="Curtis B.A."/>
            <person name="Tanifuji G."/>
            <person name="Burki F."/>
            <person name="Gruber A."/>
            <person name="Irimia M."/>
            <person name="Maruyama S."/>
            <person name="Arias M.C."/>
            <person name="Ball S.G."/>
            <person name="Gile G.H."/>
            <person name="Hirakawa Y."/>
            <person name="Hopkins J.F."/>
            <person name="Kuo A."/>
            <person name="Rensing S.A."/>
            <person name="Schmutz J."/>
            <person name="Symeonidi A."/>
            <person name="Elias M."/>
            <person name="Eveleigh R.J."/>
            <person name="Herman E.K."/>
            <person name="Klute M.J."/>
            <person name="Nakayama T."/>
            <person name="Obornik M."/>
            <person name="Reyes-Prieto A."/>
            <person name="Armbrust E.V."/>
            <person name="Aves S.J."/>
            <person name="Beiko R.G."/>
            <person name="Coutinho P."/>
            <person name="Dacks J.B."/>
            <person name="Durnford D.G."/>
            <person name="Fast N.M."/>
            <person name="Green B.R."/>
            <person name="Grisdale C.J."/>
            <person name="Hempel F."/>
            <person name="Henrissat B."/>
            <person name="Hoppner M.P."/>
            <person name="Ishida K."/>
            <person name="Kim E."/>
            <person name="Koreny L."/>
            <person name="Kroth P.G."/>
            <person name="Liu Y."/>
            <person name="Malik S.B."/>
            <person name="Maier U.G."/>
            <person name="McRose D."/>
            <person name="Mock T."/>
            <person name="Neilson J.A."/>
            <person name="Onodera N.T."/>
            <person name="Poole A.M."/>
            <person name="Pritham E.J."/>
            <person name="Richards T.A."/>
            <person name="Rocap G."/>
            <person name="Roy S.W."/>
            <person name="Sarai C."/>
            <person name="Schaack S."/>
            <person name="Shirato S."/>
            <person name="Slamovits C.H."/>
            <person name="Spencer D.F."/>
            <person name="Suzuki S."/>
            <person name="Worden A.Z."/>
            <person name="Zauner S."/>
            <person name="Barry K."/>
            <person name="Bell C."/>
            <person name="Bharti A.K."/>
            <person name="Crow J.A."/>
            <person name="Grimwood J."/>
            <person name="Kramer R."/>
            <person name="Lindquist E."/>
            <person name="Lucas S."/>
            <person name="Salamov A."/>
            <person name="McFadden G.I."/>
            <person name="Lane C.E."/>
            <person name="Keeling P.J."/>
            <person name="Gray M.W."/>
            <person name="Grigoriev I.V."/>
            <person name="Archibald J.M."/>
        </authorList>
    </citation>
    <scope>NUCLEOTIDE SEQUENCE</scope>
    <source>
        <strain evidence="4 6">CCMP2712</strain>
    </source>
</reference>
<evidence type="ECO:0000313" key="6">
    <source>
        <dbReference type="Proteomes" id="UP000011087"/>
    </source>
</evidence>
<reference evidence="6" key="2">
    <citation type="submission" date="2012-11" db="EMBL/GenBank/DDBJ databases">
        <authorList>
            <person name="Kuo A."/>
            <person name="Curtis B.A."/>
            <person name="Tanifuji G."/>
            <person name="Burki F."/>
            <person name="Gruber A."/>
            <person name="Irimia M."/>
            <person name="Maruyama S."/>
            <person name="Arias M.C."/>
            <person name="Ball S.G."/>
            <person name="Gile G.H."/>
            <person name="Hirakawa Y."/>
            <person name="Hopkins J.F."/>
            <person name="Rensing S.A."/>
            <person name="Schmutz J."/>
            <person name="Symeonidi A."/>
            <person name="Elias M."/>
            <person name="Eveleigh R.J."/>
            <person name="Herman E.K."/>
            <person name="Klute M.J."/>
            <person name="Nakayama T."/>
            <person name="Obornik M."/>
            <person name="Reyes-Prieto A."/>
            <person name="Armbrust E.V."/>
            <person name="Aves S.J."/>
            <person name="Beiko R.G."/>
            <person name="Coutinho P."/>
            <person name="Dacks J.B."/>
            <person name="Durnford D.G."/>
            <person name="Fast N.M."/>
            <person name="Green B.R."/>
            <person name="Grisdale C."/>
            <person name="Hempe F."/>
            <person name="Henrissat B."/>
            <person name="Hoppner M.P."/>
            <person name="Ishida K.-I."/>
            <person name="Kim E."/>
            <person name="Koreny L."/>
            <person name="Kroth P.G."/>
            <person name="Liu Y."/>
            <person name="Malik S.-B."/>
            <person name="Maier U.G."/>
            <person name="McRose D."/>
            <person name="Mock T."/>
            <person name="Neilson J.A."/>
            <person name="Onodera N.T."/>
            <person name="Poole A.M."/>
            <person name="Pritham E.J."/>
            <person name="Richards T.A."/>
            <person name="Rocap G."/>
            <person name="Roy S.W."/>
            <person name="Sarai C."/>
            <person name="Schaack S."/>
            <person name="Shirato S."/>
            <person name="Slamovits C.H."/>
            <person name="Spencer D.F."/>
            <person name="Suzuki S."/>
            <person name="Worden A.Z."/>
            <person name="Zauner S."/>
            <person name="Barry K."/>
            <person name="Bell C."/>
            <person name="Bharti A.K."/>
            <person name="Crow J.A."/>
            <person name="Grimwood J."/>
            <person name="Kramer R."/>
            <person name="Lindquist E."/>
            <person name="Lucas S."/>
            <person name="Salamov A."/>
            <person name="McFadden G.I."/>
            <person name="Lane C.E."/>
            <person name="Keeling P.J."/>
            <person name="Gray M.W."/>
            <person name="Grigoriev I.V."/>
            <person name="Archibald J.M."/>
        </authorList>
    </citation>
    <scope>NUCLEOTIDE SEQUENCE</scope>
    <source>
        <strain evidence="6">CCMP2712</strain>
    </source>
</reference>
<dbReference type="RefSeq" id="XP_005838423.1">
    <property type="nucleotide sequence ID" value="XM_005838366.1"/>
</dbReference>
<feature type="signal peptide" evidence="1">
    <location>
        <begin position="1"/>
        <end position="23"/>
    </location>
</feature>
<feature type="chain" id="PRO_5008771899" evidence="1">
    <location>
        <begin position="24"/>
        <end position="986"/>
    </location>
</feature>
<dbReference type="HOGENOM" id="CLU_298685_0_0_1"/>